<dbReference type="VEuPathDB" id="PlasmoDB:PVP01_0009220"/>
<dbReference type="VEuPathDB" id="PlasmoDB:PVPAM_060010600"/>
<dbReference type="OrthoDB" id="389260at2759"/>
<sequence>MTKKVTTSPEEKLGEAAEAVKLHKIHEEDFFKNLGNSTEFDKLCNEIDGKGIAKSTEAKKLCIDLVHRLEKLSKDNIPKYNDYCSYLRYWLYEKIGEIHTDTSANIDNVPFFKNLIEAWMKMNSEKLKNKCRPEELKGVKLSEIKNRIFSYIYFKNLDKIHNISRVLSHCTKNTRLRNAGAYGFCYRMILIIFAPQESPGYALHTVSSYNSNTGGDTNLETITDVPGTSETLYDKLDSNTVKNIVMAAAVLGIIFFLFYYNRSSRIESSIKPKKRKKKAFEHNYYEEYEKELARYEPDNESLDSLEDRYYLTYQPDQDSYY</sequence>
<dbReference type="AlphaFoldDB" id="A0A565A5R9"/>
<reference evidence="2" key="1">
    <citation type="submission" date="2016-07" db="EMBL/GenBank/DDBJ databases">
        <authorList>
            <consortium name="Pathogen Informatics"/>
        </authorList>
    </citation>
    <scope>NUCLEOTIDE SEQUENCE</scope>
</reference>
<dbReference type="EMBL" id="FLZR02000048">
    <property type="protein sequence ID" value="VVA00209.1"/>
    <property type="molecule type" value="Genomic_DNA"/>
</dbReference>
<organism evidence="2">
    <name type="scientific">Plasmodium vivax</name>
    <name type="common">malaria parasite P. vivax</name>
    <dbReference type="NCBI Taxonomy" id="5855"/>
    <lineage>
        <taxon>Eukaryota</taxon>
        <taxon>Sar</taxon>
        <taxon>Alveolata</taxon>
        <taxon>Apicomplexa</taxon>
        <taxon>Aconoidasida</taxon>
        <taxon>Haemosporida</taxon>
        <taxon>Plasmodiidae</taxon>
        <taxon>Plasmodium</taxon>
        <taxon>Plasmodium (Plasmodium)</taxon>
    </lineage>
</organism>
<keyword evidence="1" id="KW-0472">Membrane</keyword>
<feature type="transmembrane region" description="Helical" evidence="1">
    <location>
        <begin position="244"/>
        <end position="261"/>
    </location>
</feature>
<name>A0A565A5R9_PLAVI</name>
<dbReference type="InterPro" id="IPR008780">
    <property type="entry name" value="Plasmodium_Vir"/>
</dbReference>
<proteinExistence type="predicted"/>
<keyword evidence="1" id="KW-0812">Transmembrane</keyword>
<accession>A0A565A5R9</accession>
<keyword evidence="1" id="KW-1133">Transmembrane helix</keyword>
<evidence type="ECO:0000256" key="1">
    <source>
        <dbReference type="SAM" id="Phobius"/>
    </source>
</evidence>
<dbReference type="VEuPathDB" id="PlasmoDB:PVW1_140078900"/>
<dbReference type="Proteomes" id="UP000220605">
    <property type="component" value="Unassembled WGS sequence"/>
</dbReference>
<dbReference type="VEuPathDB" id="PlasmoDB:PVX_115985"/>
<dbReference type="Pfam" id="PF05795">
    <property type="entry name" value="Plasmodium_Vir"/>
    <property type="match status" value="2"/>
</dbReference>
<gene>
    <name evidence="2" type="ORF">PVP01_0009220</name>
</gene>
<dbReference type="VEuPathDB" id="PlasmoDB:PVPAM_110054200"/>
<dbReference type="VEuPathDB" id="PlasmoDB:PVX_120845"/>
<protein>
    <submittedName>
        <fullName evidence="2">VIR protein</fullName>
    </submittedName>
</protein>
<evidence type="ECO:0000313" key="2">
    <source>
        <dbReference type="EMBL" id="VVA00209.1"/>
    </source>
</evidence>